<feature type="region of interest" description="Disordered" evidence="1">
    <location>
        <begin position="101"/>
        <end position="193"/>
    </location>
</feature>
<protein>
    <submittedName>
        <fullName evidence="2">Uncharacterized protein</fullName>
    </submittedName>
</protein>
<feature type="region of interest" description="Disordered" evidence="1">
    <location>
        <begin position="1"/>
        <end position="77"/>
    </location>
</feature>
<feature type="compositionally biased region" description="Pro residues" evidence="1">
    <location>
        <begin position="127"/>
        <end position="143"/>
    </location>
</feature>
<evidence type="ECO:0000313" key="2">
    <source>
        <dbReference type="EMBL" id="KAG2492059.1"/>
    </source>
</evidence>
<feature type="compositionally biased region" description="Low complexity" evidence="1">
    <location>
        <begin position="117"/>
        <end position="126"/>
    </location>
</feature>
<gene>
    <name evidence="2" type="ORF">HYH03_009557</name>
</gene>
<feature type="compositionally biased region" description="Low complexity" evidence="1">
    <location>
        <begin position="158"/>
        <end position="182"/>
    </location>
</feature>
<feature type="region of interest" description="Disordered" evidence="1">
    <location>
        <begin position="228"/>
        <end position="274"/>
    </location>
</feature>
<organism evidence="2 3">
    <name type="scientific">Edaphochlamys debaryana</name>
    <dbReference type="NCBI Taxonomy" id="47281"/>
    <lineage>
        <taxon>Eukaryota</taxon>
        <taxon>Viridiplantae</taxon>
        <taxon>Chlorophyta</taxon>
        <taxon>core chlorophytes</taxon>
        <taxon>Chlorophyceae</taxon>
        <taxon>CS clade</taxon>
        <taxon>Chlamydomonadales</taxon>
        <taxon>Chlamydomonadales incertae sedis</taxon>
        <taxon>Edaphochlamys</taxon>
    </lineage>
</organism>
<feature type="compositionally biased region" description="Low complexity" evidence="1">
    <location>
        <begin position="101"/>
        <end position="110"/>
    </location>
</feature>
<dbReference type="AlphaFoldDB" id="A0A835XYE6"/>
<dbReference type="EMBL" id="JAEHOE010000047">
    <property type="protein sequence ID" value="KAG2492059.1"/>
    <property type="molecule type" value="Genomic_DNA"/>
</dbReference>
<evidence type="ECO:0000256" key="1">
    <source>
        <dbReference type="SAM" id="MobiDB-lite"/>
    </source>
</evidence>
<sequence>MMGRVRYKSRILKPPSAPQAGLAGPTALARTVTEPSTPVREASRAERRLPDGRLAGASYNAASPPPGLYSQNPQRQRLDPAVAAQAGLMAAFVQAGLHLPPAAQHPADGAAPPPAQPTAAQRTQPVAQPPAPPAQPDAPPPGRAQPAAQPEQPPAPQLAPRANASHPQPAQAAAQPPAAAALPPAPPAATPEVAPAEAAALAAQAAPRFSPEQLAYFMTSIVQALATAQWQQQPPPPPHDPSPEPDEEESSGPGTETDSGPESEPEEWFYRRSKGKTAASADLDRFTARLSTWEDAEQPYFDAFREYVGAHMGNSYSEESFRAAVRDLGAAIESEVIALAASLAPLISIIGRTAFNELTRDLHGCFVREFKAAWEKQSRPETKLRGLASFAVSPGLLETLPTAVRDGGPFAQPGIMRTIREETDAPWRDLLDLKVGARRGPACALPTAAELSEAPVPFTFLTQRQAAVLTARSRELAEEDRKVKAQAQAIACFAQPQRAAGSGGEARGRRVAGGSRGEGNQQHTASAGRGGGEGEERLRHHDGEERSRQREREEPPRRSQSEPRPTRPSQELHSSPAFTTFMDTLTKEVRATLADSTSCQNPSSLLEFIKTLKRLAVCAQCTFGGERCREVRQGGACRWQRVPYGQPGEPPVDVLVKRVAQSLKDLPVSVRWD</sequence>
<accession>A0A835XYE6</accession>
<name>A0A835XYE6_9CHLO</name>
<proteinExistence type="predicted"/>
<feature type="compositionally biased region" description="Basic and acidic residues" evidence="1">
    <location>
        <begin position="532"/>
        <end position="565"/>
    </location>
</feature>
<reference evidence="2" key="1">
    <citation type="journal article" date="2020" name="bioRxiv">
        <title>Comparative genomics of Chlamydomonas.</title>
        <authorList>
            <person name="Craig R.J."/>
            <person name="Hasan A.R."/>
            <person name="Ness R.W."/>
            <person name="Keightley P.D."/>
        </authorList>
    </citation>
    <scope>NUCLEOTIDE SEQUENCE</scope>
    <source>
        <strain evidence="2">CCAP 11/70</strain>
    </source>
</reference>
<evidence type="ECO:0000313" key="3">
    <source>
        <dbReference type="Proteomes" id="UP000612055"/>
    </source>
</evidence>
<dbReference type="Proteomes" id="UP000612055">
    <property type="component" value="Unassembled WGS sequence"/>
</dbReference>
<feature type="compositionally biased region" description="Basic residues" evidence="1">
    <location>
        <begin position="1"/>
        <end position="11"/>
    </location>
</feature>
<comment type="caution">
    <text evidence="2">The sequence shown here is derived from an EMBL/GenBank/DDBJ whole genome shotgun (WGS) entry which is preliminary data.</text>
</comment>
<keyword evidence="3" id="KW-1185">Reference proteome</keyword>
<feature type="compositionally biased region" description="Basic and acidic residues" evidence="1">
    <location>
        <begin position="41"/>
        <end position="51"/>
    </location>
</feature>
<feature type="region of interest" description="Disordered" evidence="1">
    <location>
        <begin position="496"/>
        <end position="578"/>
    </location>
</feature>